<comment type="caution">
    <text evidence="2">The sequence shown here is derived from an EMBL/GenBank/DDBJ whole genome shotgun (WGS) entry which is preliminary data.</text>
</comment>
<accession>A0A8H8BSI9</accession>
<name>A0A8H8BSI9_9HELO</name>
<gene>
    <name evidence="2" type="ORF">IFR04_004341</name>
</gene>
<proteinExistence type="predicted"/>
<sequence>MFQKLRNRTLVVWLECWDDSAAVRLNTDETRWRTFCQCYNFMFAWTRQIGVGMDIVDFHGQYLTTHPAIQDQQTLTRPGNPVPRPMAPSRIRPSANRADRTSGPARHRTAAARQAQLARGGGGCSAPAPATGPAANSRGGAGAGTSRTGTGPQPPSAS</sequence>
<evidence type="ECO:0000256" key="1">
    <source>
        <dbReference type="SAM" id="MobiDB-lite"/>
    </source>
</evidence>
<feature type="region of interest" description="Disordered" evidence="1">
    <location>
        <begin position="70"/>
        <end position="158"/>
    </location>
</feature>
<protein>
    <submittedName>
        <fullName evidence="2">Uncharacterized protein</fullName>
    </submittedName>
</protein>
<reference evidence="2" key="1">
    <citation type="submission" date="2021-02" db="EMBL/GenBank/DDBJ databases">
        <title>Genome sequence Cadophora malorum strain M34.</title>
        <authorList>
            <person name="Stefanovic E."/>
            <person name="Vu D."/>
            <person name="Scully C."/>
            <person name="Dijksterhuis J."/>
            <person name="Roader J."/>
            <person name="Houbraken J."/>
        </authorList>
    </citation>
    <scope>NUCLEOTIDE SEQUENCE</scope>
    <source>
        <strain evidence="2">M34</strain>
    </source>
</reference>
<dbReference type="AlphaFoldDB" id="A0A8H8BSI9"/>
<organism evidence="2 3">
    <name type="scientific">Cadophora malorum</name>
    <dbReference type="NCBI Taxonomy" id="108018"/>
    <lineage>
        <taxon>Eukaryota</taxon>
        <taxon>Fungi</taxon>
        <taxon>Dikarya</taxon>
        <taxon>Ascomycota</taxon>
        <taxon>Pezizomycotina</taxon>
        <taxon>Leotiomycetes</taxon>
        <taxon>Helotiales</taxon>
        <taxon>Ploettnerulaceae</taxon>
        <taxon>Cadophora</taxon>
    </lineage>
</organism>
<evidence type="ECO:0000313" key="3">
    <source>
        <dbReference type="Proteomes" id="UP000664132"/>
    </source>
</evidence>
<dbReference type="EMBL" id="JAFJYH010000047">
    <property type="protein sequence ID" value="KAG4422572.1"/>
    <property type="molecule type" value="Genomic_DNA"/>
</dbReference>
<keyword evidence="3" id="KW-1185">Reference proteome</keyword>
<dbReference type="Proteomes" id="UP000664132">
    <property type="component" value="Unassembled WGS sequence"/>
</dbReference>
<evidence type="ECO:0000313" key="2">
    <source>
        <dbReference type="EMBL" id="KAG4422572.1"/>
    </source>
</evidence>
<dbReference type="OrthoDB" id="10625118at2759"/>
<feature type="compositionally biased region" description="Low complexity" evidence="1">
    <location>
        <begin position="132"/>
        <end position="151"/>
    </location>
</feature>